<dbReference type="GO" id="GO:0005524">
    <property type="term" value="F:ATP binding"/>
    <property type="evidence" value="ECO:0007669"/>
    <property type="project" value="UniProtKB-UniRule"/>
</dbReference>
<dbReference type="NCBIfam" id="TIGR00196">
    <property type="entry name" value="yjeF_cterm"/>
    <property type="match status" value="1"/>
</dbReference>
<evidence type="ECO:0000256" key="3">
    <source>
        <dbReference type="ARBA" id="ARBA00006001"/>
    </source>
</evidence>
<feature type="binding site" evidence="18">
    <location>
        <position position="160"/>
    </location>
    <ligand>
        <name>K(+)</name>
        <dbReference type="ChEBI" id="CHEBI:29103"/>
    </ligand>
</feature>
<dbReference type="Proteomes" id="UP000325105">
    <property type="component" value="Unassembled WGS sequence"/>
</dbReference>
<dbReference type="OrthoDB" id="9806925at2"/>
<feature type="binding site" evidence="18">
    <location>
        <position position="59"/>
    </location>
    <ligand>
        <name>K(+)</name>
        <dbReference type="ChEBI" id="CHEBI:29103"/>
    </ligand>
</feature>
<dbReference type="GO" id="GO:0052856">
    <property type="term" value="F:NAD(P)HX epimerase activity"/>
    <property type="evidence" value="ECO:0007669"/>
    <property type="project" value="UniProtKB-UniRule"/>
</dbReference>
<dbReference type="PROSITE" id="PS51383">
    <property type="entry name" value="YJEF_C_3"/>
    <property type="match status" value="1"/>
</dbReference>
<dbReference type="PANTHER" id="PTHR12592:SF0">
    <property type="entry name" value="ATP-DEPENDENT (S)-NAD(P)H-HYDRATE DEHYDRATASE"/>
    <property type="match status" value="1"/>
</dbReference>
<evidence type="ECO:0000256" key="13">
    <source>
        <dbReference type="ARBA" id="ARBA00023268"/>
    </source>
</evidence>
<comment type="catalytic activity">
    <reaction evidence="16 17 19">
        <text>(6S)-NADPHX + ADP = AMP + phosphate + NADPH + H(+)</text>
        <dbReference type="Rhea" id="RHEA:32235"/>
        <dbReference type="ChEBI" id="CHEBI:15378"/>
        <dbReference type="ChEBI" id="CHEBI:43474"/>
        <dbReference type="ChEBI" id="CHEBI:57783"/>
        <dbReference type="ChEBI" id="CHEBI:64076"/>
        <dbReference type="ChEBI" id="CHEBI:456215"/>
        <dbReference type="ChEBI" id="CHEBI:456216"/>
        <dbReference type="EC" id="4.2.1.136"/>
    </reaction>
</comment>
<dbReference type="EC" id="4.2.1.136" evidence="19"/>
<dbReference type="InterPro" id="IPR029056">
    <property type="entry name" value="Ribokinase-like"/>
</dbReference>
<dbReference type="InterPro" id="IPR017953">
    <property type="entry name" value="Carbohydrate_kinase_pred_CS"/>
</dbReference>
<dbReference type="InterPro" id="IPR030677">
    <property type="entry name" value="Nnr"/>
</dbReference>
<evidence type="ECO:0000256" key="6">
    <source>
        <dbReference type="ARBA" id="ARBA00022741"/>
    </source>
</evidence>
<dbReference type="InterPro" id="IPR000631">
    <property type="entry name" value="CARKD"/>
</dbReference>
<feature type="binding site" evidence="17">
    <location>
        <begin position="415"/>
        <end position="419"/>
    </location>
    <ligand>
        <name>AMP</name>
        <dbReference type="ChEBI" id="CHEBI:456215"/>
    </ligand>
</feature>
<evidence type="ECO:0000256" key="18">
    <source>
        <dbReference type="HAMAP-Rule" id="MF_01966"/>
    </source>
</evidence>
<evidence type="ECO:0000313" key="23">
    <source>
        <dbReference type="Proteomes" id="UP000325105"/>
    </source>
</evidence>
<dbReference type="SUPFAM" id="SSF53613">
    <property type="entry name" value="Ribokinase-like"/>
    <property type="match status" value="1"/>
</dbReference>
<dbReference type="PANTHER" id="PTHR12592">
    <property type="entry name" value="ATP-DEPENDENT (S)-NAD(P)H-HYDRATE DEHYDRATASE FAMILY MEMBER"/>
    <property type="match status" value="1"/>
</dbReference>
<reference evidence="22 23" key="1">
    <citation type="submission" date="2019-07" db="EMBL/GenBank/DDBJ databases">
        <title>Genomic Encyclopedia of Archaeal and Bacterial Type Strains, Phase II (KMG-II): from individual species to whole genera.</title>
        <authorList>
            <person name="Goeker M."/>
        </authorList>
    </citation>
    <scope>NUCLEOTIDE SEQUENCE [LARGE SCALE GENOMIC DNA]</scope>
    <source>
        <strain evidence="22 23">DSM 18850</strain>
    </source>
</reference>
<feature type="binding site" evidence="17">
    <location>
        <position position="380"/>
    </location>
    <ligand>
        <name>(6S)-NADPHX</name>
        <dbReference type="ChEBI" id="CHEBI:64076"/>
    </ligand>
</feature>
<comment type="function">
    <text evidence="18">Catalyzes the epimerization of the S- and R-forms of NAD(P)HX, a damaged form of NAD(P)H that is a result of enzymatic or heat-dependent hydration. This is a prerequisite for the S-specific NAD(P)H-hydrate dehydratase to allow the repair of both epimers of NAD(P)HX.</text>
</comment>
<evidence type="ECO:0000256" key="15">
    <source>
        <dbReference type="ARBA" id="ARBA00048238"/>
    </source>
</evidence>
<dbReference type="EC" id="5.1.99.6" evidence="19"/>
<comment type="similarity">
    <text evidence="3 19">In the N-terminal section; belongs to the NnrE/AIBP family.</text>
</comment>
<feature type="binding site" evidence="17">
    <location>
        <position position="444"/>
    </location>
    <ligand>
        <name>AMP</name>
        <dbReference type="ChEBI" id="CHEBI:456215"/>
    </ligand>
</feature>
<evidence type="ECO:0000256" key="16">
    <source>
        <dbReference type="ARBA" id="ARBA00049209"/>
    </source>
</evidence>
<dbReference type="InterPro" id="IPR036652">
    <property type="entry name" value="YjeF_N_dom_sf"/>
</dbReference>
<feature type="binding site" evidence="18">
    <location>
        <position position="124"/>
    </location>
    <ligand>
        <name>K(+)</name>
        <dbReference type="ChEBI" id="CHEBI:29103"/>
    </ligand>
</feature>
<evidence type="ECO:0000259" key="21">
    <source>
        <dbReference type="PROSITE" id="PS51385"/>
    </source>
</evidence>
<evidence type="ECO:0000256" key="5">
    <source>
        <dbReference type="ARBA" id="ARBA00022723"/>
    </source>
</evidence>
<evidence type="ECO:0000256" key="4">
    <source>
        <dbReference type="ARBA" id="ARBA00009524"/>
    </source>
</evidence>
<dbReference type="Gene3D" id="3.40.1190.20">
    <property type="match status" value="1"/>
</dbReference>
<dbReference type="PROSITE" id="PS01050">
    <property type="entry name" value="YJEF_C_2"/>
    <property type="match status" value="1"/>
</dbReference>
<keyword evidence="13" id="KW-0511">Multifunctional enzyme</keyword>
<dbReference type="HAMAP" id="MF_01966">
    <property type="entry name" value="NADHX_epimerase"/>
    <property type="match status" value="1"/>
</dbReference>
<keyword evidence="6 17" id="KW-0547">Nucleotide-binding</keyword>
<keyword evidence="9 18" id="KW-0630">Potassium</keyword>
<dbReference type="PROSITE" id="PS51385">
    <property type="entry name" value="YJEF_N"/>
    <property type="match status" value="1"/>
</dbReference>
<dbReference type="Gene3D" id="3.40.50.10260">
    <property type="entry name" value="YjeF N-terminal domain"/>
    <property type="match status" value="1"/>
</dbReference>
<dbReference type="GO" id="GO:0046872">
    <property type="term" value="F:metal ion binding"/>
    <property type="evidence" value="ECO:0007669"/>
    <property type="project" value="UniProtKB-UniRule"/>
</dbReference>
<comment type="similarity">
    <text evidence="4 19">In the C-terminal section; belongs to the NnrD/CARKD family.</text>
</comment>
<comment type="caution">
    <text evidence="22">The sequence shown here is derived from an EMBL/GenBank/DDBJ whole genome shotgun (WGS) entry which is preliminary data.</text>
</comment>
<protein>
    <recommendedName>
        <fullName evidence="19">Bifunctional NAD(P)H-hydrate repair enzyme</fullName>
    </recommendedName>
    <alternativeName>
        <fullName evidence="19">Nicotinamide nucleotide repair protein</fullName>
    </alternativeName>
    <domain>
        <recommendedName>
            <fullName evidence="19">ADP-dependent (S)-NAD(P)H-hydrate dehydratase</fullName>
            <ecNumber evidence="19">4.2.1.136</ecNumber>
        </recommendedName>
        <alternativeName>
            <fullName evidence="19">ADP-dependent NAD(P)HX dehydratase</fullName>
        </alternativeName>
    </domain>
    <domain>
        <recommendedName>
            <fullName evidence="19">NAD(P)H-hydrate epimerase</fullName>
            <ecNumber evidence="19">5.1.99.6</ecNumber>
        </recommendedName>
    </domain>
</protein>
<dbReference type="HAMAP" id="MF_01965">
    <property type="entry name" value="NADHX_dehydratase"/>
    <property type="match status" value="1"/>
</dbReference>
<comment type="caution">
    <text evidence="18">Lacks conserved residue(s) required for the propagation of feature annotation.</text>
</comment>
<accession>A0A5S5DMK5</accession>
<keyword evidence="10 17" id="KW-0520">NAD</keyword>
<dbReference type="InterPro" id="IPR004443">
    <property type="entry name" value="YjeF_N_dom"/>
</dbReference>
<dbReference type="GO" id="GO:0016301">
    <property type="term" value="F:kinase activity"/>
    <property type="evidence" value="ECO:0007669"/>
    <property type="project" value="UniProtKB-KW"/>
</dbReference>
<evidence type="ECO:0000256" key="2">
    <source>
        <dbReference type="ARBA" id="ARBA00000909"/>
    </source>
</evidence>
<comment type="subunit">
    <text evidence="17">Homotetramer.</text>
</comment>
<dbReference type="GO" id="GO:0046496">
    <property type="term" value="P:nicotinamide nucleotide metabolic process"/>
    <property type="evidence" value="ECO:0007669"/>
    <property type="project" value="UniProtKB-UniRule"/>
</dbReference>
<evidence type="ECO:0000256" key="12">
    <source>
        <dbReference type="ARBA" id="ARBA00023239"/>
    </source>
</evidence>
<dbReference type="PIRSF" id="PIRSF017184">
    <property type="entry name" value="Nnr"/>
    <property type="match status" value="1"/>
</dbReference>
<keyword evidence="5 18" id="KW-0479">Metal-binding</keyword>
<dbReference type="NCBIfam" id="TIGR00197">
    <property type="entry name" value="yjeF_nterm"/>
    <property type="match status" value="1"/>
</dbReference>
<evidence type="ECO:0000256" key="9">
    <source>
        <dbReference type="ARBA" id="ARBA00022958"/>
    </source>
</evidence>
<comment type="cofactor">
    <cofactor evidence="17">
        <name>Mg(2+)</name>
        <dbReference type="ChEBI" id="CHEBI:18420"/>
    </cofactor>
</comment>
<gene>
    <name evidence="18" type="primary">nnrE</name>
    <name evidence="17" type="synonym">nnrD</name>
    <name evidence="22" type="ORF">BC792_10399</name>
</gene>
<name>A0A5S5DMK5_9SPHI</name>
<keyword evidence="22" id="KW-0418">Kinase</keyword>
<feature type="binding site" evidence="18">
    <location>
        <position position="157"/>
    </location>
    <ligand>
        <name>(6S)-NADPHX</name>
        <dbReference type="ChEBI" id="CHEBI:64076"/>
    </ligand>
</feature>
<dbReference type="CDD" id="cd01171">
    <property type="entry name" value="YXKO-related"/>
    <property type="match status" value="1"/>
</dbReference>
<feature type="binding site" evidence="17">
    <location>
        <position position="445"/>
    </location>
    <ligand>
        <name>(6S)-NADPHX</name>
        <dbReference type="ChEBI" id="CHEBI:64076"/>
    </ligand>
</feature>
<comment type="catalytic activity">
    <reaction evidence="2 18 19">
        <text>(6R)-NADPHX = (6S)-NADPHX</text>
        <dbReference type="Rhea" id="RHEA:32227"/>
        <dbReference type="ChEBI" id="CHEBI:64076"/>
        <dbReference type="ChEBI" id="CHEBI:64077"/>
        <dbReference type="EC" id="5.1.99.6"/>
    </reaction>
</comment>
<comment type="function">
    <text evidence="17">Catalyzes the dehydration of the S-form of NAD(P)HX at the expense of ADP, which is converted to AMP. Together with NAD(P)HX epimerase, which catalyzes the epimerization of the S- and R-forms, the enzyme allows the repair of both epimers of NAD(P)HX, a damaged form of NAD(P)H that is a result of enzymatic or heat-dependent hydration.</text>
</comment>
<sequence length="515" mass="55617">MKILSPAMIRQLEKETMVRQGISSLALMERAARAVLGELQQLAGECCHQFVVLCGFGNNGGDGLALARLLHLSGHDVKPYLLVNGRYSDENLVQQESLRRLNITIEPLEMTTALTLPPGAFIIDALFGHGLSRPLESAWKGIIQQLDVSPNPVFAIDVPSGLLADAPLPTDAPIVRATYTYTFACPKLTLTFPDYAPYTGQFSVLDIGLDKDIHATLSSDLFYMDKQDIAKLVKPLTKFSHKGTFGHVWVGGGRLGSIGAVVLASKAALKTGCGLVTAYIPSCGYQIMQTAFPEALTAVDPSSDIISTFPNDLGRYSAFCVGMGMGTDPQTREAFFQLLHTFHSAGGHGRLVLDADALNILSLHPEWHDLLPPESILTPHPKELQRLIGSWSNDFDKLEKVRSWCRHRRQIIVIKGANTAIVMPDGTVHINSTGNTGMATAGSGDVLSGILASLLAQGYEPKTAALIGVYLHGLSGDCAVGTVHEKSLIASDIIDHISVAWHHLTPGDHLRKNRI</sequence>
<keyword evidence="7 17" id="KW-0067">ATP-binding</keyword>
<keyword evidence="23" id="KW-1185">Reference proteome</keyword>
<dbReference type="GO" id="GO:0052855">
    <property type="term" value="F:ADP-dependent NAD(P)H-hydrate dehydratase activity"/>
    <property type="evidence" value="ECO:0007669"/>
    <property type="project" value="UniProtKB-UniRule"/>
</dbReference>
<evidence type="ECO:0000256" key="17">
    <source>
        <dbReference type="HAMAP-Rule" id="MF_01965"/>
    </source>
</evidence>
<feature type="binding site" evidence="18">
    <location>
        <begin position="128"/>
        <end position="134"/>
    </location>
    <ligand>
        <name>(6S)-NADPHX</name>
        <dbReference type="ChEBI" id="CHEBI:64076"/>
    </ligand>
</feature>
<feature type="binding site" evidence="17">
    <location>
        <position position="324"/>
    </location>
    <ligand>
        <name>(6S)-NADPHX</name>
        <dbReference type="ChEBI" id="CHEBI:64076"/>
    </ligand>
</feature>
<evidence type="ECO:0000256" key="14">
    <source>
        <dbReference type="ARBA" id="ARBA00025153"/>
    </source>
</evidence>
<feature type="binding site" evidence="18">
    <location>
        <begin position="58"/>
        <end position="62"/>
    </location>
    <ligand>
        <name>(6S)-NADPHX</name>
        <dbReference type="ChEBI" id="CHEBI:64076"/>
    </ligand>
</feature>
<organism evidence="22 23">
    <name type="scientific">Sphingobacterium allocomposti</name>
    <dbReference type="NCBI Taxonomy" id="415956"/>
    <lineage>
        <taxon>Bacteria</taxon>
        <taxon>Pseudomonadati</taxon>
        <taxon>Bacteroidota</taxon>
        <taxon>Sphingobacteriia</taxon>
        <taxon>Sphingobacteriales</taxon>
        <taxon>Sphingobacteriaceae</taxon>
        <taxon>Sphingobacterium</taxon>
    </lineage>
</organism>
<feature type="domain" description="YjeF N-terminal" evidence="21">
    <location>
        <begin position="9"/>
        <end position="215"/>
    </location>
</feature>
<evidence type="ECO:0000256" key="10">
    <source>
        <dbReference type="ARBA" id="ARBA00023027"/>
    </source>
</evidence>
<evidence type="ECO:0000256" key="8">
    <source>
        <dbReference type="ARBA" id="ARBA00022857"/>
    </source>
</evidence>
<comment type="similarity">
    <text evidence="17">Belongs to the NnrD/CARKD family.</text>
</comment>
<dbReference type="EMBL" id="VNHX01000003">
    <property type="protein sequence ID" value="TYP97173.1"/>
    <property type="molecule type" value="Genomic_DNA"/>
</dbReference>
<comment type="catalytic activity">
    <reaction evidence="15 17 19">
        <text>(6S)-NADHX + ADP = AMP + phosphate + NADH + H(+)</text>
        <dbReference type="Rhea" id="RHEA:32223"/>
        <dbReference type="ChEBI" id="CHEBI:15378"/>
        <dbReference type="ChEBI" id="CHEBI:43474"/>
        <dbReference type="ChEBI" id="CHEBI:57945"/>
        <dbReference type="ChEBI" id="CHEBI:64074"/>
        <dbReference type="ChEBI" id="CHEBI:456215"/>
        <dbReference type="ChEBI" id="CHEBI:456216"/>
        <dbReference type="EC" id="4.2.1.136"/>
    </reaction>
</comment>
<keyword evidence="8 17" id="KW-0521">NADP</keyword>
<dbReference type="SUPFAM" id="SSF64153">
    <property type="entry name" value="YjeF N-terminal domain-like"/>
    <property type="match status" value="1"/>
</dbReference>
<dbReference type="RefSeq" id="WP_148907571.1">
    <property type="nucleotide sequence ID" value="NZ_VNHX01000003.1"/>
</dbReference>
<evidence type="ECO:0000256" key="1">
    <source>
        <dbReference type="ARBA" id="ARBA00000013"/>
    </source>
</evidence>
<keyword evidence="11 18" id="KW-0413">Isomerase</keyword>
<feature type="binding site" evidence="17">
    <location>
        <position position="260"/>
    </location>
    <ligand>
        <name>(6S)-NADPHX</name>
        <dbReference type="ChEBI" id="CHEBI:64076"/>
    </ligand>
</feature>
<evidence type="ECO:0000259" key="20">
    <source>
        <dbReference type="PROSITE" id="PS51383"/>
    </source>
</evidence>
<comment type="function">
    <text evidence="14 19">Bifunctional enzyme that catalyzes the epimerization of the S- and R-forms of NAD(P)HX and the dehydration of the S-form of NAD(P)HX at the expense of ADP, which is converted to AMP. This allows the repair of both epimers of NAD(P)HX, a damaged form of NAD(P)H that is a result of enzymatic or heat-dependent hydration.</text>
</comment>
<comment type="cofactor">
    <cofactor evidence="18 19">
        <name>K(+)</name>
        <dbReference type="ChEBI" id="CHEBI:29103"/>
    </cofactor>
    <text evidence="18 19">Binds 1 potassium ion per subunit.</text>
</comment>
<evidence type="ECO:0000313" key="22">
    <source>
        <dbReference type="EMBL" id="TYP97173.1"/>
    </source>
</evidence>
<keyword evidence="12 17" id="KW-0456">Lyase</keyword>
<evidence type="ECO:0000256" key="19">
    <source>
        <dbReference type="PIRNR" id="PIRNR017184"/>
    </source>
</evidence>
<proteinExistence type="inferred from homology"/>
<evidence type="ECO:0000256" key="7">
    <source>
        <dbReference type="ARBA" id="ARBA00022840"/>
    </source>
</evidence>
<feature type="domain" description="YjeF C-terminal" evidence="20">
    <location>
        <begin position="225"/>
        <end position="504"/>
    </location>
</feature>
<comment type="similarity">
    <text evidence="18">Belongs to the NnrE/AIBP family.</text>
</comment>
<dbReference type="Pfam" id="PF01256">
    <property type="entry name" value="Carb_kinase"/>
    <property type="match status" value="1"/>
</dbReference>
<dbReference type="AlphaFoldDB" id="A0A5S5DMK5"/>
<comment type="catalytic activity">
    <reaction evidence="1 18 19">
        <text>(6R)-NADHX = (6S)-NADHX</text>
        <dbReference type="Rhea" id="RHEA:32215"/>
        <dbReference type="ChEBI" id="CHEBI:64074"/>
        <dbReference type="ChEBI" id="CHEBI:64075"/>
        <dbReference type="EC" id="5.1.99.6"/>
    </reaction>
</comment>
<dbReference type="Pfam" id="PF03853">
    <property type="entry name" value="YjeF_N"/>
    <property type="match status" value="1"/>
</dbReference>
<dbReference type="GO" id="GO:0110051">
    <property type="term" value="P:metabolite repair"/>
    <property type="evidence" value="ECO:0007669"/>
    <property type="project" value="TreeGrafter"/>
</dbReference>
<keyword evidence="22" id="KW-0808">Transferase</keyword>
<evidence type="ECO:0000256" key="11">
    <source>
        <dbReference type="ARBA" id="ARBA00023235"/>
    </source>
</evidence>